<proteinExistence type="predicted"/>
<evidence type="ECO:0000259" key="2">
    <source>
        <dbReference type="Pfam" id="PF13205"/>
    </source>
</evidence>
<reference evidence="3 4" key="1">
    <citation type="journal article" date="2015" name="Int. J. Syst. Evol. Microbiol.">
        <title>Carboxylicivirga linearis sp. nov., isolated from a sea cucumber culture pond.</title>
        <authorList>
            <person name="Wang F.Q."/>
            <person name="Zhou Y.X."/>
            <person name="Lin X.Z."/>
            <person name="Chen G.J."/>
            <person name="Du Z.J."/>
        </authorList>
    </citation>
    <scope>NUCLEOTIDE SEQUENCE [LARGE SCALE GENOMIC DNA]</scope>
    <source>
        <strain evidence="3 4">FB218</strain>
    </source>
</reference>
<keyword evidence="4" id="KW-1185">Reference proteome</keyword>
<dbReference type="Proteomes" id="UP000708576">
    <property type="component" value="Unassembled WGS sequence"/>
</dbReference>
<dbReference type="InterPro" id="IPR013784">
    <property type="entry name" value="Carb-bd-like_fold"/>
</dbReference>
<dbReference type="Pfam" id="PF13205">
    <property type="entry name" value="Big_5"/>
    <property type="match status" value="1"/>
</dbReference>
<dbReference type="EMBL" id="JAGUCO010000029">
    <property type="protein sequence ID" value="MBS2100804.1"/>
    <property type="molecule type" value="Genomic_DNA"/>
</dbReference>
<gene>
    <name evidence="3" type="ORF">KEM10_21130</name>
</gene>
<protein>
    <submittedName>
        <fullName evidence="3">Ig-like domain-containing protein</fullName>
    </submittedName>
</protein>
<comment type="caution">
    <text evidence="3">The sequence shown here is derived from an EMBL/GenBank/DDBJ whole genome shotgun (WGS) entry which is preliminary data.</text>
</comment>
<organism evidence="3 4">
    <name type="scientific">Carboxylicivirga linearis</name>
    <dbReference type="NCBI Taxonomy" id="1628157"/>
    <lineage>
        <taxon>Bacteria</taxon>
        <taxon>Pseudomonadati</taxon>
        <taxon>Bacteroidota</taxon>
        <taxon>Bacteroidia</taxon>
        <taxon>Marinilabiliales</taxon>
        <taxon>Marinilabiliaceae</taxon>
        <taxon>Carboxylicivirga</taxon>
    </lineage>
</organism>
<sequence length="605" mass="70460">MKSRLRSISFSLVLVFVVWACANIGMPTGGLKDEDPPKVVSSTPDDHALNYNKKLVEIEFDELIQLKDVRQKFVISPPMNEQPTIEARANKLHVVFNEDLQPNTTYSLDFADAVVDNNEGNVLENFSFSFSTGEYIDSLQISGNVYDSDDLAPASGTLVFLHQNLADSAIHKLVPIRMAKTNAQGRFTILNVRPGKYRLYALEDSNRDFKFDQPGERMAWSDIIVEPSFEYREFVDTLHIDSLETDSLIYHEELVYTPDSIQMFLFQHDYKRQYLLSEERNEKAKMTFYFNRKQEDEVEISLTGKDDLTDLFIKEKSFNNDTVTFWLKDSTYYKQDSLSVKLSYTMRDSMDIEYTKLDTIAMYFFEVEKEKKKRKKKDEEPEPIKLLKLGGIKSKVNILGTFSFSLPAPAVEFNREAMKLYYYEDTIPEPVDFELVQDTLNIRRYTIDKKWIPGGKYELTVDSASIVDIYGIHNGPEKINFNIKTEEDYGKIYINVVEPEDNWLLQVLDKKESIVKQSKIPASGKLGFRYLSPGKYMFRIVVDENCNDKWDDGNYYEGRQPETLIYLPNEINIRANWDSEIESWDPLNFKVDHFSQQFRKPKKRD</sequence>
<evidence type="ECO:0000313" key="3">
    <source>
        <dbReference type="EMBL" id="MBS2100804.1"/>
    </source>
</evidence>
<dbReference type="SUPFAM" id="SSF49452">
    <property type="entry name" value="Starch-binding domain-like"/>
    <property type="match status" value="1"/>
</dbReference>
<accession>A0ABS5K0Z6</accession>
<evidence type="ECO:0000256" key="1">
    <source>
        <dbReference type="ARBA" id="ARBA00022729"/>
    </source>
</evidence>
<keyword evidence="1" id="KW-0732">Signal</keyword>
<evidence type="ECO:0000313" key="4">
    <source>
        <dbReference type="Proteomes" id="UP000708576"/>
    </source>
</evidence>
<feature type="domain" description="SbsA Ig-like" evidence="2">
    <location>
        <begin position="33"/>
        <end position="132"/>
    </location>
</feature>
<name>A0ABS5K0Z6_9BACT</name>
<dbReference type="InterPro" id="IPR032812">
    <property type="entry name" value="SbsA_Ig"/>
</dbReference>
<dbReference type="RefSeq" id="WP_212219375.1">
    <property type="nucleotide sequence ID" value="NZ_JAGUCO010000029.1"/>
</dbReference>